<accession>A0A1I4NC89</accession>
<sequence>MADKRLWLMPSRRASSAWERPADFRAACNIGPICWEMDNICFMRNSLENVVLAIGSAV</sequence>
<gene>
    <name evidence="1" type="ORF">SAMN02982985_02856</name>
</gene>
<dbReference type="AlphaFoldDB" id="A0A1I4NC89"/>
<evidence type="ECO:0000313" key="1">
    <source>
        <dbReference type="EMBL" id="SFM13182.1"/>
    </source>
</evidence>
<keyword evidence="2" id="KW-1185">Reference proteome</keyword>
<proteinExistence type="predicted"/>
<protein>
    <submittedName>
        <fullName evidence="1">Uncharacterized protein</fullName>
    </submittedName>
</protein>
<reference evidence="1 2" key="1">
    <citation type="submission" date="2016-10" db="EMBL/GenBank/DDBJ databases">
        <authorList>
            <person name="de Groot N.N."/>
        </authorList>
    </citation>
    <scope>NUCLEOTIDE SEQUENCE [LARGE SCALE GENOMIC DNA]</scope>
    <source>
        <strain evidence="1 2">ATCC 43154</strain>
    </source>
</reference>
<dbReference type="Proteomes" id="UP000199470">
    <property type="component" value="Unassembled WGS sequence"/>
</dbReference>
<name>A0A1I4NC89_9BURK</name>
<dbReference type="EMBL" id="FOTW01000013">
    <property type="protein sequence ID" value="SFM13182.1"/>
    <property type="molecule type" value="Genomic_DNA"/>
</dbReference>
<organism evidence="1 2">
    <name type="scientific">Rugamonas rubra</name>
    <dbReference type="NCBI Taxonomy" id="758825"/>
    <lineage>
        <taxon>Bacteria</taxon>
        <taxon>Pseudomonadati</taxon>
        <taxon>Pseudomonadota</taxon>
        <taxon>Betaproteobacteria</taxon>
        <taxon>Burkholderiales</taxon>
        <taxon>Oxalobacteraceae</taxon>
        <taxon>Telluria group</taxon>
        <taxon>Rugamonas</taxon>
    </lineage>
</organism>
<evidence type="ECO:0000313" key="2">
    <source>
        <dbReference type="Proteomes" id="UP000199470"/>
    </source>
</evidence>